<evidence type="ECO:0000313" key="2">
    <source>
        <dbReference type="Proteomes" id="UP000550707"/>
    </source>
</evidence>
<reference evidence="1 2" key="1">
    <citation type="journal article" date="2020" name="Nature">
        <title>Six reference-quality genomes reveal evolution of bat adaptations.</title>
        <authorList>
            <person name="Jebb D."/>
            <person name="Huang Z."/>
            <person name="Pippel M."/>
            <person name="Hughes G.M."/>
            <person name="Lavrichenko K."/>
            <person name="Devanna P."/>
            <person name="Winkler S."/>
            <person name="Jermiin L.S."/>
            <person name="Skirmuntt E.C."/>
            <person name="Katzourakis A."/>
            <person name="Burkitt-Gray L."/>
            <person name="Ray D.A."/>
            <person name="Sullivan K.A.M."/>
            <person name="Roscito J.G."/>
            <person name="Kirilenko B.M."/>
            <person name="Davalos L.M."/>
            <person name="Corthals A.P."/>
            <person name="Power M.L."/>
            <person name="Jones G."/>
            <person name="Ransome R.D."/>
            <person name="Dechmann D.K.N."/>
            <person name="Locatelli A.G."/>
            <person name="Puechmaille S.J."/>
            <person name="Fedrigo O."/>
            <person name="Jarvis E.D."/>
            <person name="Hiller M."/>
            <person name="Vernes S.C."/>
            <person name="Myers E.W."/>
            <person name="Teeling E.C."/>
        </authorList>
    </citation>
    <scope>NUCLEOTIDE SEQUENCE [LARGE SCALE GENOMIC DNA]</scope>
    <source>
        <strain evidence="1">MMolMol1</strain>
        <tissue evidence="1">Muscle</tissue>
    </source>
</reference>
<dbReference type="Proteomes" id="UP000550707">
    <property type="component" value="Unassembled WGS sequence"/>
</dbReference>
<organism evidence="1 2">
    <name type="scientific">Molossus molossus</name>
    <name type="common">Pallas' mastiff bat</name>
    <name type="synonym">Vespertilio molossus</name>
    <dbReference type="NCBI Taxonomy" id="27622"/>
    <lineage>
        <taxon>Eukaryota</taxon>
        <taxon>Metazoa</taxon>
        <taxon>Chordata</taxon>
        <taxon>Craniata</taxon>
        <taxon>Vertebrata</taxon>
        <taxon>Euteleostomi</taxon>
        <taxon>Mammalia</taxon>
        <taxon>Eutheria</taxon>
        <taxon>Laurasiatheria</taxon>
        <taxon>Chiroptera</taxon>
        <taxon>Yangochiroptera</taxon>
        <taxon>Molossidae</taxon>
        <taxon>Molossus</taxon>
    </lineage>
</organism>
<dbReference type="AlphaFoldDB" id="A0A7J8DBN7"/>
<keyword evidence="2" id="KW-1185">Reference proteome</keyword>
<proteinExistence type="predicted"/>
<comment type="caution">
    <text evidence="1">The sequence shown here is derived from an EMBL/GenBank/DDBJ whole genome shotgun (WGS) entry which is preliminary data.</text>
</comment>
<protein>
    <submittedName>
        <fullName evidence="1">Uncharacterized protein</fullName>
    </submittedName>
</protein>
<gene>
    <name evidence="1" type="ORF">HJG59_009332</name>
</gene>
<name>A0A7J8DBN7_MOLMO</name>
<evidence type="ECO:0000313" key="1">
    <source>
        <dbReference type="EMBL" id="KAF6420597.1"/>
    </source>
</evidence>
<dbReference type="EMBL" id="JACASF010000018">
    <property type="protein sequence ID" value="KAF6420597.1"/>
    <property type="molecule type" value="Genomic_DNA"/>
</dbReference>
<sequence>MRPAECPLVPTSENAARADACVGYGTRGMFIRASESFVCPCTHSLNACIASSSSPSISCVQRSPRSGLAVGASAALSTLSVHLLISYLLSPCYVLGTGDTVKIKKIRLLFSGNIVLVFKSNS</sequence>
<dbReference type="InParanoid" id="A0A7J8DBN7"/>
<accession>A0A7J8DBN7</accession>